<keyword evidence="8" id="KW-1185">Reference proteome</keyword>
<dbReference type="SUPFAM" id="SSF51735">
    <property type="entry name" value="NAD(P)-binding Rossmann-fold domains"/>
    <property type="match status" value="1"/>
</dbReference>
<protein>
    <submittedName>
        <fullName evidence="7">D-2-hydroxyacid dehydrogenase</fullName>
    </submittedName>
</protein>
<keyword evidence="2 4" id="KW-0560">Oxidoreductase</keyword>
<dbReference type="InterPro" id="IPR050857">
    <property type="entry name" value="D-2-hydroxyacid_DH"/>
</dbReference>
<dbReference type="InterPro" id="IPR006139">
    <property type="entry name" value="D-isomer_2_OHA_DH_cat_dom"/>
</dbReference>
<gene>
    <name evidence="7" type="ORF">GCM10009118_12720</name>
</gene>
<keyword evidence="3" id="KW-0520">NAD</keyword>
<reference evidence="7 8" key="1">
    <citation type="journal article" date="2019" name="Int. J. Syst. Evol. Microbiol.">
        <title>The Global Catalogue of Microorganisms (GCM) 10K type strain sequencing project: providing services to taxonomists for standard genome sequencing and annotation.</title>
        <authorList>
            <consortium name="The Broad Institute Genomics Platform"/>
            <consortium name="The Broad Institute Genome Sequencing Center for Infectious Disease"/>
            <person name="Wu L."/>
            <person name="Ma J."/>
        </authorList>
    </citation>
    <scope>NUCLEOTIDE SEQUENCE [LARGE SCALE GENOMIC DNA]</scope>
    <source>
        <strain evidence="7 8">JCM 16083</strain>
    </source>
</reference>
<evidence type="ECO:0000256" key="4">
    <source>
        <dbReference type="RuleBase" id="RU003719"/>
    </source>
</evidence>
<evidence type="ECO:0000256" key="2">
    <source>
        <dbReference type="ARBA" id="ARBA00023002"/>
    </source>
</evidence>
<dbReference type="Pfam" id="PF02826">
    <property type="entry name" value="2-Hacid_dh_C"/>
    <property type="match status" value="1"/>
</dbReference>
<evidence type="ECO:0000256" key="1">
    <source>
        <dbReference type="ARBA" id="ARBA00005854"/>
    </source>
</evidence>
<sequence length="321" mass="34287">MKVLANDGISPEGKKSLEASGYTVITDKVEQENLIDYINNEHIEILLVRSATTARKELIDACPNLKLIGRGGVGMDNIDVAYAREKGVQVINTPGASSQSVAELVMGQLFAISRSLHDSFRNMPECKNGQFAVLKKKYSKGVELRGKTLLIVGFGRIGQALAGYALGVGMKVIAADHQTKDVQITVPIAGTEGVKVTITPSTDVKELLPEADFISVHVPKQADGSAVFGKAEFNLMKEGVRIVNAARGGVIDEAALLSALNEGKIAQVALDVYENEPTPWAELLQHEKIACTPHIGAATVEAQDRIGLELADQIVSSFGSK</sequence>
<dbReference type="EMBL" id="BAAAFH010000007">
    <property type="protein sequence ID" value="GAA0874864.1"/>
    <property type="molecule type" value="Genomic_DNA"/>
</dbReference>
<dbReference type="CDD" id="cd05303">
    <property type="entry name" value="PGDH_2"/>
    <property type="match status" value="1"/>
</dbReference>
<feature type="domain" description="D-isomer specific 2-hydroxyacid dehydrogenase NAD-binding" evidence="6">
    <location>
        <begin position="107"/>
        <end position="296"/>
    </location>
</feature>
<dbReference type="InterPro" id="IPR006140">
    <property type="entry name" value="D-isomer_DH_NAD-bd"/>
</dbReference>
<dbReference type="InterPro" id="IPR036291">
    <property type="entry name" value="NAD(P)-bd_dom_sf"/>
</dbReference>
<feature type="domain" description="D-isomer specific 2-hydroxyacid dehydrogenase catalytic" evidence="5">
    <location>
        <begin position="5"/>
        <end position="317"/>
    </location>
</feature>
<dbReference type="PROSITE" id="PS00671">
    <property type="entry name" value="D_2_HYDROXYACID_DH_3"/>
    <property type="match status" value="1"/>
</dbReference>
<dbReference type="Proteomes" id="UP001501126">
    <property type="component" value="Unassembled WGS sequence"/>
</dbReference>
<dbReference type="PANTHER" id="PTHR42789">
    <property type="entry name" value="D-ISOMER SPECIFIC 2-HYDROXYACID DEHYDROGENASE FAMILY PROTEIN (AFU_ORTHOLOGUE AFUA_6G10090)"/>
    <property type="match status" value="1"/>
</dbReference>
<dbReference type="PANTHER" id="PTHR42789:SF1">
    <property type="entry name" value="D-ISOMER SPECIFIC 2-HYDROXYACID DEHYDROGENASE FAMILY PROTEIN (AFU_ORTHOLOGUE AFUA_6G10090)"/>
    <property type="match status" value="1"/>
</dbReference>
<evidence type="ECO:0000313" key="7">
    <source>
        <dbReference type="EMBL" id="GAA0874864.1"/>
    </source>
</evidence>
<evidence type="ECO:0000259" key="6">
    <source>
        <dbReference type="Pfam" id="PF02826"/>
    </source>
</evidence>
<evidence type="ECO:0000256" key="3">
    <source>
        <dbReference type="ARBA" id="ARBA00023027"/>
    </source>
</evidence>
<evidence type="ECO:0000313" key="8">
    <source>
        <dbReference type="Proteomes" id="UP001501126"/>
    </source>
</evidence>
<comment type="similarity">
    <text evidence="1 4">Belongs to the D-isomer specific 2-hydroxyacid dehydrogenase family.</text>
</comment>
<comment type="caution">
    <text evidence="7">The sequence shown here is derived from an EMBL/GenBank/DDBJ whole genome shotgun (WGS) entry which is preliminary data.</text>
</comment>
<accession>A0ABN1MP54</accession>
<dbReference type="Pfam" id="PF00389">
    <property type="entry name" value="2-Hacid_dh"/>
    <property type="match status" value="1"/>
</dbReference>
<proteinExistence type="inferred from homology"/>
<dbReference type="Gene3D" id="3.40.50.720">
    <property type="entry name" value="NAD(P)-binding Rossmann-like Domain"/>
    <property type="match status" value="2"/>
</dbReference>
<dbReference type="InterPro" id="IPR029753">
    <property type="entry name" value="D-isomer_DH_CS"/>
</dbReference>
<dbReference type="RefSeq" id="WP_343785785.1">
    <property type="nucleotide sequence ID" value="NZ_BAAAFH010000007.1"/>
</dbReference>
<organism evidence="7 8">
    <name type="scientific">Wandonia haliotis</name>
    <dbReference type="NCBI Taxonomy" id="574963"/>
    <lineage>
        <taxon>Bacteria</taxon>
        <taxon>Pseudomonadati</taxon>
        <taxon>Bacteroidota</taxon>
        <taxon>Flavobacteriia</taxon>
        <taxon>Flavobacteriales</taxon>
        <taxon>Crocinitomicaceae</taxon>
        <taxon>Wandonia</taxon>
    </lineage>
</organism>
<dbReference type="SUPFAM" id="SSF52283">
    <property type="entry name" value="Formate/glycerate dehydrogenase catalytic domain-like"/>
    <property type="match status" value="1"/>
</dbReference>
<name>A0ABN1MP54_9FLAO</name>
<evidence type="ECO:0000259" key="5">
    <source>
        <dbReference type="Pfam" id="PF00389"/>
    </source>
</evidence>